<accession>A0AAD7M5G7</accession>
<dbReference type="AlphaFoldDB" id="A0AAD7M5G7"/>
<sequence length="173" mass="19496">MAMKRALFRNVSVYAGDLLLSSLRYKLNPNPTLVSLSASTQTKLRFYSSRNNSLGGTNNLSKTLNEDVPVDDEIVSNQELKRRIEKLYEGDADEIPSIFEAILKRKLAGKYEEADNELMEEIRSSTGKGPENDVDGEDEKFDSDSDGLEESHENEEIDFDFELSEGDEETESD</sequence>
<comment type="caution">
    <text evidence="2">The sequence shown here is derived from an EMBL/GenBank/DDBJ whole genome shotgun (WGS) entry which is preliminary data.</text>
</comment>
<feature type="region of interest" description="Disordered" evidence="1">
    <location>
        <begin position="119"/>
        <end position="173"/>
    </location>
</feature>
<gene>
    <name evidence="2" type="ORF">O6P43_008541</name>
</gene>
<evidence type="ECO:0000256" key="1">
    <source>
        <dbReference type="SAM" id="MobiDB-lite"/>
    </source>
</evidence>
<dbReference type="Proteomes" id="UP001163823">
    <property type="component" value="Chromosome 4"/>
</dbReference>
<reference evidence="2" key="1">
    <citation type="journal article" date="2023" name="Science">
        <title>Elucidation of the pathway for biosynthesis of saponin adjuvants from the soapbark tree.</title>
        <authorList>
            <person name="Reed J."/>
            <person name="Orme A."/>
            <person name="El-Demerdash A."/>
            <person name="Owen C."/>
            <person name="Martin L.B.B."/>
            <person name="Misra R.C."/>
            <person name="Kikuchi S."/>
            <person name="Rejzek M."/>
            <person name="Martin A.C."/>
            <person name="Harkess A."/>
            <person name="Leebens-Mack J."/>
            <person name="Louveau T."/>
            <person name="Stephenson M.J."/>
            <person name="Osbourn A."/>
        </authorList>
    </citation>
    <scope>NUCLEOTIDE SEQUENCE</scope>
    <source>
        <strain evidence="2">S10</strain>
    </source>
</reference>
<name>A0AAD7M5G7_QUISA</name>
<proteinExistence type="predicted"/>
<keyword evidence="2" id="KW-0687">Ribonucleoprotein</keyword>
<protein>
    <submittedName>
        <fullName evidence="2">Ribosomal protein S24/S35</fullName>
    </submittedName>
</protein>
<keyword evidence="2" id="KW-0689">Ribosomal protein</keyword>
<feature type="compositionally biased region" description="Acidic residues" evidence="1">
    <location>
        <begin position="132"/>
        <end position="173"/>
    </location>
</feature>
<dbReference type="EMBL" id="JARAOO010000004">
    <property type="protein sequence ID" value="KAJ7970339.1"/>
    <property type="molecule type" value="Genomic_DNA"/>
</dbReference>
<organism evidence="2 3">
    <name type="scientific">Quillaja saponaria</name>
    <name type="common">Soap bark tree</name>
    <dbReference type="NCBI Taxonomy" id="32244"/>
    <lineage>
        <taxon>Eukaryota</taxon>
        <taxon>Viridiplantae</taxon>
        <taxon>Streptophyta</taxon>
        <taxon>Embryophyta</taxon>
        <taxon>Tracheophyta</taxon>
        <taxon>Spermatophyta</taxon>
        <taxon>Magnoliopsida</taxon>
        <taxon>eudicotyledons</taxon>
        <taxon>Gunneridae</taxon>
        <taxon>Pentapetalae</taxon>
        <taxon>rosids</taxon>
        <taxon>fabids</taxon>
        <taxon>Fabales</taxon>
        <taxon>Quillajaceae</taxon>
        <taxon>Quillaja</taxon>
    </lineage>
</organism>
<dbReference type="KEGG" id="qsa:O6P43_008541"/>
<evidence type="ECO:0000313" key="2">
    <source>
        <dbReference type="EMBL" id="KAJ7970339.1"/>
    </source>
</evidence>
<dbReference type="GO" id="GO:0005840">
    <property type="term" value="C:ribosome"/>
    <property type="evidence" value="ECO:0007669"/>
    <property type="project" value="UniProtKB-KW"/>
</dbReference>
<keyword evidence="3" id="KW-1185">Reference proteome</keyword>
<evidence type="ECO:0000313" key="3">
    <source>
        <dbReference type="Proteomes" id="UP001163823"/>
    </source>
</evidence>